<organism evidence="2 3">
    <name type="scientific">Daphnia magna</name>
    <dbReference type="NCBI Taxonomy" id="35525"/>
    <lineage>
        <taxon>Eukaryota</taxon>
        <taxon>Metazoa</taxon>
        <taxon>Ecdysozoa</taxon>
        <taxon>Arthropoda</taxon>
        <taxon>Crustacea</taxon>
        <taxon>Branchiopoda</taxon>
        <taxon>Diplostraca</taxon>
        <taxon>Cladocera</taxon>
        <taxon>Anomopoda</taxon>
        <taxon>Daphniidae</taxon>
        <taxon>Daphnia</taxon>
    </lineage>
</organism>
<keyword evidence="3" id="KW-1185">Reference proteome</keyword>
<gene>
    <name evidence="2" type="ORF">APZ42_015478</name>
</gene>
<keyword evidence="1" id="KW-0812">Transmembrane</keyword>
<evidence type="ECO:0000313" key="3">
    <source>
        <dbReference type="Proteomes" id="UP000076858"/>
    </source>
</evidence>
<dbReference type="Proteomes" id="UP000076858">
    <property type="component" value="Unassembled WGS sequence"/>
</dbReference>
<proteinExistence type="predicted"/>
<accession>A0A162PHI9</accession>
<dbReference type="AlphaFoldDB" id="A0A162PHI9"/>
<name>A0A162PHI9_9CRUS</name>
<protein>
    <submittedName>
        <fullName evidence="2">Uncharacterized protein</fullName>
    </submittedName>
</protein>
<evidence type="ECO:0000256" key="1">
    <source>
        <dbReference type="SAM" id="Phobius"/>
    </source>
</evidence>
<feature type="transmembrane region" description="Helical" evidence="1">
    <location>
        <begin position="12"/>
        <end position="36"/>
    </location>
</feature>
<reference evidence="2 3" key="1">
    <citation type="submission" date="2016-03" db="EMBL/GenBank/DDBJ databases">
        <title>EvidentialGene: Evidence-directed Construction of Genes on Genomes.</title>
        <authorList>
            <person name="Gilbert D.G."/>
            <person name="Choi J.-H."/>
            <person name="Mockaitis K."/>
            <person name="Colbourne J."/>
            <person name="Pfrender M."/>
        </authorList>
    </citation>
    <scope>NUCLEOTIDE SEQUENCE [LARGE SCALE GENOMIC DNA]</scope>
    <source>
        <strain evidence="2 3">Xinb3</strain>
        <tissue evidence="2">Complete organism</tissue>
    </source>
</reference>
<keyword evidence="1" id="KW-1133">Transmembrane helix</keyword>
<sequence length="82" mass="8973">MAPVYGGEAQTYICVFFLTALFFSFCCPISFVLFLLSLQLAQDISMAQSVVSCSLHSIIVGSAPAQEQYAKAERHNRYATNG</sequence>
<keyword evidence="1" id="KW-0472">Membrane</keyword>
<dbReference type="EMBL" id="LRGB01000512">
    <property type="protein sequence ID" value="KZS18854.1"/>
    <property type="molecule type" value="Genomic_DNA"/>
</dbReference>
<comment type="caution">
    <text evidence="2">The sequence shown here is derived from an EMBL/GenBank/DDBJ whole genome shotgun (WGS) entry which is preliminary data.</text>
</comment>
<evidence type="ECO:0000313" key="2">
    <source>
        <dbReference type="EMBL" id="KZS18854.1"/>
    </source>
</evidence>